<evidence type="ECO:0000313" key="2">
    <source>
        <dbReference type="EMBL" id="VDP75536.1"/>
    </source>
</evidence>
<keyword evidence="3" id="KW-1185">Reference proteome</keyword>
<gene>
    <name evidence="2" type="ORF">ECPE_LOCUS5440</name>
</gene>
<accession>A0A183AEQ5</accession>
<sequence>MAHYVNVPVCHVIGNIFIKDVSMVIPDSRAIQVNSLHSCRPKEECRVIGTVPAPIKDEPRTTDKRRISRLLSRKKQRRSVSTAVHREPCDMFETGPRTVTVGSNTRNSQVVDALNDYNVVIDRATHMTESAEPIASVQKKPPQVVTNEISGAEFHPKTRYLSVSPQPPSLGLTQNTQDSGYKSATIRSTERDNLSAEVHGEGIMFQVIDQVI</sequence>
<reference evidence="2 3" key="2">
    <citation type="submission" date="2018-11" db="EMBL/GenBank/DDBJ databases">
        <authorList>
            <consortium name="Pathogen Informatics"/>
        </authorList>
    </citation>
    <scope>NUCLEOTIDE SEQUENCE [LARGE SCALE GENOMIC DNA]</scope>
    <source>
        <strain evidence="2 3">Egypt</strain>
    </source>
</reference>
<evidence type="ECO:0000313" key="4">
    <source>
        <dbReference type="WBParaSite" id="ECPE_0000545301-mRNA-1"/>
    </source>
</evidence>
<organism evidence="4">
    <name type="scientific">Echinostoma caproni</name>
    <dbReference type="NCBI Taxonomy" id="27848"/>
    <lineage>
        <taxon>Eukaryota</taxon>
        <taxon>Metazoa</taxon>
        <taxon>Spiralia</taxon>
        <taxon>Lophotrochozoa</taxon>
        <taxon>Platyhelminthes</taxon>
        <taxon>Trematoda</taxon>
        <taxon>Digenea</taxon>
        <taxon>Plagiorchiida</taxon>
        <taxon>Echinostomata</taxon>
        <taxon>Echinostomatoidea</taxon>
        <taxon>Echinostomatidae</taxon>
        <taxon>Echinostoma</taxon>
    </lineage>
</organism>
<proteinExistence type="predicted"/>
<evidence type="ECO:0000313" key="3">
    <source>
        <dbReference type="Proteomes" id="UP000272942"/>
    </source>
</evidence>
<evidence type="ECO:0000256" key="1">
    <source>
        <dbReference type="SAM" id="MobiDB-lite"/>
    </source>
</evidence>
<dbReference type="EMBL" id="UZAN01042297">
    <property type="protein sequence ID" value="VDP75536.1"/>
    <property type="molecule type" value="Genomic_DNA"/>
</dbReference>
<dbReference type="WBParaSite" id="ECPE_0000545301-mRNA-1">
    <property type="protein sequence ID" value="ECPE_0000545301-mRNA-1"/>
    <property type="gene ID" value="ECPE_0000545301"/>
</dbReference>
<dbReference type="AlphaFoldDB" id="A0A183AEQ5"/>
<protein>
    <submittedName>
        <fullName evidence="2 4">Uncharacterized protein</fullName>
    </submittedName>
</protein>
<reference evidence="4" key="1">
    <citation type="submission" date="2016-06" db="UniProtKB">
        <authorList>
            <consortium name="WormBaseParasite"/>
        </authorList>
    </citation>
    <scope>IDENTIFICATION</scope>
</reference>
<name>A0A183AEQ5_9TREM</name>
<feature type="region of interest" description="Disordered" evidence="1">
    <location>
        <begin position="159"/>
        <end position="181"/>
    </location>
</feature>
<dbReference type="Proteomes" id="UP000272942">
    <property type="component" value="Unassembled WGS sequence"/>
</dbReference>
<feature type="compositionally biased region" description="Polar residues" evidence="1">
    <location>
        <begin position="171"/>
        <end position="181"/>
    </location>
</feature>